<dbReference type="Proteomes" id="UP001610446">
    <property type="component" value="Unassembled WGS sequence"/>
</dbReference>
<proteinExistence type="predicted"/>
<comment type="caution">
    <text evidence="1">The sequence shown here is derived from an EMBL/GenBank/DDBJ whole genome shotgun (WGS) entry which is preliminary data.</text>
</comment>
<name>A0ABR4JDI0_9EURO</name>
<evidence type="ECO:0000313" key="1">
    <source>
        <dbReference type="EMBL" id="KAL2838102.1"/>
    </source>
</evidence>
<dbReference type="EMBL" id="JBFXLU010000150">
    <property type="protein sequence ID" value="KAL2838102.1"/>
    <property type="molecule type" value="Genomic_DNA"/>
</dbReference>
<organism evidence="1 2">
    <name type="scientific">Aspergillus pseudoustus</name>
    <dbReference type="NCBI Taxonomy" id="1810923"/>
    <lineage>
        <taxon>Eukaryota</taxon>
        <taxon>Fungi</taxon>
        <taxon>Dikarya</taxon>
        <taxon>Ascomycota</taxon>
        <taxon>Pezizomycotina</taxon>
        <taxon>Eurotiomycetes</taxon>
        <taxon>Eurotiomycetidae</taxon>
        <taxon>Eurotiales</taxon>
        <taxon>Aspergillaceae</taxon>
        <taxon>Aspergillus</taxon>
        <taxon>Aspergillus subgen. Nidulantes</taxon>
    </lineage>
</organism>
<reference evidence="1 2" key="1">
    <citation type="submission" date="2024-07" db="EMBL/GenBank/DDBJ databases">
        <title>Section-level genome sequencing and comparative genomics of Aspergillus sections Usti and Cavernicolus.</title>
        <authorList>
            <consortium name="Lawrence Berkeley National Laboratory"/>
            <person name="Nybo J.L."/>
            <person name="Vesth T.C."/>
            <person name="Theobald S."/>
            <person name="Frisvad J.C."/>
            <person name="Larsen T.O."/>
            <person name="Kjaerboelling I."/>
            <person name="Rothschild-Mancinelli K."/>
            <person name="Lyhne E.K."/>
            <person name="Kogle M.E."/>
            <person name="Barry K."/>
            <person name="Clum A."/>
            <person name="Na H."/>
            <person name="Ledsgaard L."/>
            <person name="Lin J."/>
            <person name="Lipzen A."/>
            <person name="Kuo A."/>
            <person name="Riley R."/>
            <person name="Mondo S."/>
            <person name="Labutti K."/>
            <person name="Haridas S."/>
            <person name="Pangalinan J."/>
            <person name="Salamov A.A."/>
            <person name="Simmons B.A."/>
            <person name="Magnuson J.K."/>
            <person name="Chen J."/>
            <person name="Drula E."/>
            <person name="Henrissat B."/>
            <person name="Wiebenga A."/>
            <person name="Lubbers R.J."/>
            <person name="Gomes A.C."/>
            <person name="Makela M.R."/>
            <person name="Stajich J."/>
            <person name="Grigoriev I.V."/>
            <person name="Mortensen U.H."/>
            <person name="De Vries R.P."/>
            <person name="Baker S.E."/>
            <person name="Andersen M.R."/>
        </authorList>
    </citation>
    <scope>NUCLEOTIDE SEQUENCE [LARGE SCALE GENOMIC DNA]</scope>
    <source>
        <strain evidence="1 2">CBS 123904</strain>
    </source>
</reference>
<keyword evidence="2" id="KW-1185">Reference proteome</keyword>
<sequence>MTTPTGCMSPNGLCTKYSALNTKLTPIFSPAQINTHPKTYPVIFWNTMPGDSNRQWLHSFSRRTEHLLLTKYKINALVWTSIFRDDPECRTVTVKVLVDFPEYTVITNEIRRDLFAERTGVGLWLKGGVEMPELMEGSVNVANHASLVRLRFFDETRTASVERRLLNLDYLPLRAAI</sequence>
<accession>A0ABR4JDI0</accession>
<evidence type="ECO:0000313" key="2">
    <source>
        <dbReference type="Proteomes" id="UP001610446"/>
    </source>
</evidence>
<gene>
    <name evidence="1" type="ORF">BJY01DRAFT_251111</name>
</gene>
<protein>
    <submittedName>
        <fullName evidence="1">Uncharacterized protein</fullName>
    </submittedName>
</protein>